<accession>A0AAN7RTH2</accession>
<proteinExistence type="predicted"/>
<dbReference type="InterPro" id="IPR043128">
    <property type="entry name" value="Rev_trsase/Diguanyl_cyclase"/>
</dbReference>
<dbReference type="EMBL" id="JAUNZN010000024">
    <property type="protein sequence ID" value="KAK4808441.1"/>
    <property type="molecule type" value="Genomic_DNA"/>
</dbReference>
<evidence type="ECO:0000313" key="1">
    <source>
        <dbReference type="EMBL" id="KAK4808441.1"/>
    </source>
</evidence>
<organism evidence="1 2">
    <name type="scientific">Mycteria americana</name>
    <name type="common">Wood stork</name>
    <dbReference type="NCBI Taxonomy" id="33587"/>
    <lineage>
        <taxon>Eukaryota</taxon>
        <taxon>Metazoa</taxon>
        <taxon>Chordata</taxon>
        <taxon>Craniata</taxon>
        <taxon>Vertebrata</taxon>
        <taxon>Euteleostomi</taxon>
        <taxon>Archelosauria</taxon>
        <taxon>Archosauria</taxon>
        <taxon>Dinosauria</taxon>
        <taxon>Saurischia</taxon>
        <taxon>Theropoda</taxon>
        <taxon>Coelurosauria</taxon>
        <taxon>Aves</taxon>
        <taxon>Neognathae</taxon>
        <taxon>Neoaves</taxon>
        <taxon>Aequornithes</taxon>
        <taxon>Ciconiiformes</taxon>
        <taxon>Ciconiidae</taxon>
        <taxon>Mycteria</taxon>
    </lineage>
</organism>
<sequence>MALEQGVAPEYLQYIDDIIMWGNTAEQVFEKGKKIVPILLKASFAIKQSKVKGPAEEIQFLGIKWQDGRCQIPMGSDPIGSDPSDQWIQLDLIRQINGI</sequence>
<name>A0AAN7RTH2_MYCAM</name>
<dbReference type="InterPro" id="IPR043502">
    <property type="entry name" value="DNA/RNA_pol_sf"/>
</dbReference>
<evidence type="ECO:0008006" key="3">
    <source>
        <dbReference type="Google" id="ProtNLM"/>
    </source>
</evidence>
<keyword evidence="2" id="KW-1185">Reference proteome</keyword>
<reference evidence="1 2" key="1">
    <citation type="journal article" date="2023" name="J. Hered.">
        <title>Chromosome-level genome of the wood stork (Mycteria americana) provides insight into avian chromosome evolution.</title>
        <authorList>
            <person name="Flamio R. Jr."/>
            <person name="Ramstad K.M."/>
        </authorList>
    </citation>
    <scope>NUCLEOTIDE SEQUENCE [LARGE SCALE GENOMIC DNA]</scope>
    <source>
        <strain evidence="1">JAX WOST 10</strain>
    </source>
</reference>
<dbReference type="AlphaFoldDB" id="A0AAN7RTH2"/>
<gene>
    <name evidence="1" type="ORF">QYF61_004894</name>
</gene>
<dbReference type="Gene3D" id="3.30.70.270">
    <property type="match status" value="1"/>
</dbReference>
<protein>
    <recommendedName>
        <fullName evidence="3">Reverse transcriptase domain-containing protein</fullName>
    </recommendedName>
</protein>
<comment type="caution">
    <text evidence="1">The sequence shown here is derived from an EMBL/GenBank/DDBJ whole genome shotgun (WGS) entry which is preliminary data.</text>
</comment>
<evidence type="ECO:0000313" key="2">
    <source>
        <dbReference type="Proteomes" id="UP001333110"/>
    </source>
</evidence>
<dbReference type="Proteomes" id="UP001333110">
    <property type="component" value="Unassembled WGS sequence"/>
</dbReference>
<dbReference type="SUPFAM" id="SSF56672">
    <property type="entry name" value="DNA/RNA polymerases"/>
    <property type="match status" value="1"/>
</dbReference>